<dbReference type="EMBL" id="GBXM01102918">
    <property type="protein sequence ID" value="JAH05659.1"/>
    <property type="molecule type" value="Transcribed_RNA"/>
</dbReference>
<reference evidence="1" key="2">
    <citation type="journal article" date="2015" name="Fish Shellfish Immunol.">
        <title>Early steps in the European eel (Anguilla anguilla)-Vibrio vulnificus interaction in the gills: Role of the RtxA13 toxin.</title>
        <authorList>
            <person name="Callol A."/>
            <person name="Pajuelo D."/>
            <person name="Ebbesson L."/>
            <person name="Teles M."/>
            <person name="MacKenzie S."/>
            <person name="Amaro C."/>
        </authorList>
    </citation>
    <scope>NUCLEOTIDE SEQUENCE</scope>
</reference>
<protein>
    <submittedName>
        <fullName evidence="1">Uncharacterized protein</fullName>
    </submittedName>
</protein>
<proteinExistence type="predicted"/>
<evidence type="ECO:0000313" key="1">
    <source>
        <dbReference type="EMBL" id="JAH05659.1"/>
    </source>
</evidence>
<sequence>MCKSVIHQTPKACSKDKSIYQTLKMLFFVSHLLNLNGSVKTHEALTCRYKSSVTVK</sequence>
<dbReference type="AlphaFoldDB" id="A0A0E9PMB4"/>
<accession>A0A0E9PMB4</accession>
<name>A0A0E9PMB4_ANGAN</name>
<reference evidence="1" key="1">
    <citation type="submission" date="2014-11" db="EMBL/GenBank/DDBJ databases">
        <authorList>
            <person name="Amaro Gonzalez C."/>
        </authorList>
    </citation>
    <scope>NUCLEOTIDE SEQUENCE</scope>
</reference>
<organism evidence="1">
    <name type="scientific">Anguilla anguilla</name>
    <name type="common">European freshwater eel</name>
    <name type="synonym">Muraena anguilla</name>
    <dbReference type="NCBI Taxonomy" id="7936"/>
    <lineage>
        <taxon>Eukaryota</taxon>
        <taxon>Metazoa</taxon>
        <taxon>Chordata</taxon>
        <taxon>Craniata</taxon>
        <taxon>Vertebrata</taxon>
        <taxon>Euteleostomi</taxon>
        <taxon>Actinopterygii</taxon>
        <taxon>Neopterygii</taxon>
        <taxon>Teleostei</taxon>
        <taxon>Anguilliformes</taxon>
        <taxon>Anguillidae</taxon>
        <taxon>Anguilla</taxon>
    </lineage>
</organism>